<feature type="domain" description="SURP motif" evidence="8">
    <location>
        <begin position="226"/>
        <end position="268"/>
    </location>
</feature>
<evidence type="ECO:0000256" key="5">
    <source>
        <dbReference type="ARBA" id="ARBA00023163"/>
    </source>
</evidence>
<keyword evidence="3" id="KW-0694">RNA-binding</keyword>
<feature type="region of interest" description="Disordered" evidence="7">
    <location>
        <begin position="533"/>
        <end position="554"/>
    </location>
</feature>
<dbReference type="SMART" id="SM01141">
    <property type="entry name" value="DRY_EERY"/>
    <property type="match status" value="1"/>
</dbReference>
<evidence type="ECO:0000259" key="8">
    <source>
        <dbReference type="PROSITE" id="PS50128"/>
    </source>
</evidence>
<evidence type="ECO:0000313" key="10">
    <source>
        <dbReference type="Proteomes" id="UP000192578"/>
    </source>
</evidence>
<evidence type="ECO:0000313" key="9">
    <source>
        <dbReference type="EMBL" id="OQV17528.1"/>
    </source>
</evidence>
<evidence type="ECO:0000256" key="7">
    <source>
        <dbReference type="SAM" id="MobiDB-lite"/>
    </source>
</evidence>
<dbReference type="Gene3D" id="1.10.10.790">
    <property type="entry name" value="Surp module"/>
    <property type="match status" value="2"/>
</dbReference>
<proteinExistence type="predicted"/>
<keyword evidence="4" id="KW-0805">Transcription regulation</keyword>
<dbReference type="SMART" id="SM00648">
    <property type="entry name" value="SWAP"/>
    <property type="match status" value="2"/>
</dbReference>
<dbReference type="AlphaFoldDB" id="A0A1W0WQP4"/>
<organism evidence="9 10">
    <name type="scientific">Hypsibius exemplaris</name>
    <name type="common">Freshwater tardigrade</name>
    <dbReference type="NCBI Taxonomy" id="2072580"/>
    <lineage>
        <taxon>Eukaryota</taxon>
        <taxon>Metazoa</taxon>
        <taxon>Ecdysozoa</taxon>
        <taxon>Tardigrada</taxon>
        <taxon>Eutardigrada</taxon>
        <taxon>Parachela</taxon>
        <taxon>Hypsibioidea</taxon>
        <taxon>Hypsibiidae</taxon>
        <taxon>Hypsibius</taxon>
    </lineage>
</organism>
<dbReference type="InterPro" id="IPR040397">
    <property type="entry name" value="SWAP"/>
</dbReference>
<dbReference type="InterPro" id="IPR019147">
    <property type="entry name" value="SWAP_N_domain"/>
</dbReference>
<dbReference type="EMBL" id="MTYJ01000060">
    <property type="protein sequence ID" value="OQV17528.1"/>
    <property type="molecule type" value="Genomic_DNA"/>
</dbReference>
<keyword evidence="1" id="KW-0507">mRNA processing</keyword>
<dbReference type="GO" id="GO:0000395">
    <property type="term" value="P:mRNA 5'-splice site recognition"/>
    <property type="evidence" value="ECO:0007669"/>
    <property type="project" value="TreeGrafter"/>
</dbReference>
<feature type="region of interest" description="Disordered" evidence="7">
    <location>
        <begin position="468"/>
        <end position="517"/>
    </location>
</feature>
<dbReference type="Pfam" id="PF01805">
    <property type="entry name" value="Surp"/>
    <property type="match status" value="2"/>
</dbReference>
<name>A0A1W0WQP4_HYPEX</name>
<keyword evidence="2" id="KW-0677">Repeat</keyword>
<feature type="compositionally biased region" description="Basic residues" evidence="7">
    <location>
        <begin position="627"/>
        <end position="661"/>
    </location>
</feature>
<dbReference type="PANTHER" id="PTHR13161:SF15">
    <property type="entry name" value="SPLICING FACTOR, SUPPRESSOR OF WHITE-APRICOT HOMOLOG"/>
    <property type="match status" value="1"/>
</dbReference>
<dbReference type="PANTHER" id="PTHR13161">
    <property type="entry name" value="SPLICING FACTOR SUPPRESSOR OF WHITE APRICOT"/>
    <property type="match status" value="1"/>
</dbReference>
<evidence type="ECO:0000256" key="3">
    <source>
        <dbReference type="ARBA" id="ARBA00022884"/>
    </source>
</evidence>
<dbReference type="SUPFAM" id="SSF109905">
    <property type="entry name" value="Surp module (SWAP domain)"/>
    <property type="match status" value="2"/>
</dbReference>
<keyword evidence="6" id="KW-0508">mRNA splicing</keyword>
<dbReference type="OrthoDB" id="5836667at2759"/>
<evidence type="ECO:0000256" key="2">
    <source>
        <dbReference type="ARBA" id="ARBA00022737"/>
    </source>
</evidence>
<feature type="compositionally biased region" description="Pro residues" evidence="7">
    <location>
        <begin position="292"/>
        <end position="304"/>
    </location>
</feature>
<dbReference type="InterPro" id="IPR000061">
    <property type="entry name" value="Surp"/>
</dbReference>
<dbReference type="InterPro" id="IPR035967">
    <property type="entry name" value="SWAP/Surp_sf"/>
</dbReference>
<keyword evidence="10" id="KW-1185">Reference proteome</keyword>
<protein>
    <recommendedName>
        <fullName evidence="8">SURP motif domain-containing protein</fullName>
    </recommendedName>
</protein>
<reference evidence="10" key="1">
    <citation type="submission" date="2017-01" db="EMBL/GenBank/DDBJ databases">
        <title>Comparative genomics of anhydrobiosis in the tardigrade Hypsibius dujardini.</title>
        <authorList>
            <person name="Yoshida Y."/>
            <person name="Koutsovoulos G."/>
            <person name="Laetsch D."/>
            <person name="Stevens L."/>
            <person name="Kumar S."/>
            <person name="Horikawa D."/>
            <person name="Ishino K."/>
            <person name="Komine S."/>
            <person name="Tomita M."/>
            <person name="Blaxter M."/>
            <person name="Arakawa K."/>
        </authorList>
    </citation>
    <scope>NUCLEOTIDE SEQUENCE [LARGE SCALE GENOMIC DNA]</scope>
    <source>
        <strain evidence="10">Z151</strain>
    </source>
</reference>
<comment type="caution">
    <text evidence="9">The sequence shown here is derived from an EMBL/GenBank/DDBJ whole genome shotgun (WGS) entry which is preliminary data.</text>
</comment>
<feature type="domain" description="SURP motif" evidence="8">
    <location>
        <begin position="381"/>
        <end position="424"/>
    </location>
</feature>
<dbReference type="Proteomes" id="UP000192578">
    <property type="component" value="Unassembled WGS sequence"/>
</dbReference>
<evidence type="ECO:0000256" key="4">
    <source>
        <dbReference type="ARBA" id="ARBA00023015"/>
    </source>
</evidence>
<accession>A0A1W0WQP4</accession>
<feature type="compositionally biased region" description="Pro residues" evidence="7">
    <location>
        <begin position="493"/>
        <end position="511"/>
    </location>
</feature>
<dbReference type="GO" id="GO:0003723">
    <property type="term" value="F:RNA binding"/>
    <property type="evidence" value="ECO:0007669"/>
    <property type="project" value="UniProtKB-KW"/>
</dbReference>
<sequence length="661" mass="73109">MGRDGGGGDASGSNSHNRRPRTDLLVFGYASRIFHDDERARFFHSKRHLIPWMGDPGLLIDRYDGRGHLHDLQAMPDASRLPDGTLVGAELYGDQAFEELANEEAYRDLWDLQREETAREKAEHESEMEEDYLAATRTASPVAHTDGPVAKFGAVPFSYSETKSIEVSDNPPPDISTDVPAVTEPAPAVSFVEKKSDEVEIPFEPREDFDIPSNICLPQFDRVNSIIEKTALFIAEKGRPLEGIIRAKQANNDSFSFLSPKDALHPYYNFLVDAIKAGTYKPLPQKDVPSRPSTPPPPPPPPPESDSDSDDGDYLHPSLLRANFDPPKPPPAVISSVFSGASPSSTLYSSLIQTVRASSSRSLTASSVSMNVGPSPEVLAAIDKIVTYIVKNGESFEEMIKSRHGPDDPKFGFVHGYHPYHGLYDEKKRSGLAAAAKPKYPLTMSMKWRSSPNRTRSFLHRMLDEKQQHHTVGSVNEPQTQPLAPVSPKSAEAPPPPPPPTLPPPPPVPAPPEEDPRIAELKKKAREASLKIAERLKERATAAPPEVTPPSKTVEYAALPLSEVVMAVRPAPPQPPVPTVPRPVIAADPGSLLELLQLERPDDKKERENGQRKHRSRSSSSSSDTRRRAKKKNRHSRKRSRSPSRDKKRHRHGKKPRRSRS</sequence>
<evidence type="ECO:0000256" key="6">
    <source>
        <dbReference type="ARBA" id="ARBA00023187"/>
    </source>
</evidence>
<evidence type="ECO:0000256" key="1">
    <source>
        <dbReference type="ARBA" id="ARBA00022664"/>
    </source>
</evidence>
<dbReference type="PROSITE" id="PS50128">
    <property type="entry name" value="SURP"/>
    <property type="match status" value="2"/>
</dbReference>
<keyword evidence="5" id="KW-0804">Transcription</keyword>
<feature type="region of interest" description="Disordered" evidence="7">
    <location>
        <begin position="591"/>
        <end position="661"/>
    </location>
</feature>
<gene>
    <name evidence="9" type="ORF">BV898_08460</name>
</gene>
<feature type="compositionally biased region" description="Polar residues" evidence="7">
    <location>
        <begin position="470"/>
        <end position="482"/>
    </location>
</feature>
<feature type="region of interest" description="Disordered" evidence="7">
    <location>
        <begin position="281"/>
        <end position="327"/>
    </location>
</feature>
<feature type="compositionally biased region" description="Basic and acidic residues" evidence="7">
    <location>
        <begin position="597"/>
        <end position="611"/>
    </location>
</feature>
<dbReference type="Pfam" id="PF09750">
    <property type="entry name" value="DRY_EERY"/>
    <property type="match status" value="1"/>
</dbReference>